<keyword evidence="8 12" id="KW-0067">ATP-binding</keyword>
<evidence type="ECO:0000256" key="2">
    <source>
        <dbReference type="ARBA" id="ARBA00012035"/>
    </source>
</evidence>
<dbReference type="UniPathway" id="UPA00916">
    <property type="reaction ID" value="UER00889"/>
</dbReference>
<feature type="binding site" evidence="12">
    <location>
        <begin position="211"/>
        <end position="216"/>
    </location>
    <ligand>
        <name>ATP</name>
        <dbReference type="ChEBI" id="CHEBI:30616"/>
    </ligand>
</feature>
<feature type="active site" description="Proton acceptor" evidence="12">
    <location>
        <position position="243"/>
    </location>
</feature>
<comment type="function">
    <text evidence="12">Catalyzes the phosphorylation of ribose at O-5 in a reaction requiring ATP and magnesium. The resulting D-ribose-5-phosphate can then be used either for sythesis of nucleotides, histidine, and tryptophan, or as a component of the pentose phosphate pathway.</text>
</comment>
<protein>
    <recommendedName>
        <fullName evidence="3 12">Ribokinase</fullName>
        <shortName evidence="12">RK</shortName>
        <ecNumber evidence="2 12">2.7.1.15</ecNumber>
    </recommendedName>
</protein>
<dbReference type="Gene3D" id="3.40.1190.20">
    <property type="match status" value="1"/>
</dbReference>
<evidence type="ECO:0000313" key="14">
    <source>
        <dbReference type="EMBL" id="TCP24969.1"/>
    </source>
</evidence>
<comment type="caution">
    <text evidence="12">Lacks conserved residue(s) required for the propagation of feature annotation.</text>
</comment>
<dbReference type="PRINTS" id="PR00990">
    <property type="entry name" value="RIBOKINASE"/>
</dbReference>
<dbReference type="GO" id="GO:0019303">
    <property type="term" value="P:D-ribose catabolic process"/>
    <property type="evidence" value="ECO:0007669"/>
    <property type="project" value="UniProtKB-UniRule"/>
</dbReference>
<dbReference type="InterPro" id="IPR029056">
    <property type="entry name" value="Ribokinase-like"/>
</dbReference>
<evidence type="ECO:0000256" key="7">
    <source>
        <dbReference type="ARBA" id="ARBA00022777"/>
    </source>
</evidence>
<comment type="pathway">
    <text evidence="12">Carbohydrate metabolism; D-ribose degradation; D-ribose 5-phosphate from beta-D-ribopyranose: step 2/2.</text>
</comment>
<reference evidence="14 15" key="1">
    <citation type="submission" date="2019-03" db="EMBL/GenBank/DDBJ databases">
        <title>Genomic Encyclopedia of Type Strains, Phase IV (KMG-IV): sequencing the most valuable type-strain genomes for metagenomic binning, comparative biology and taxonomic classification.</title>
        <authorList>
            <person name="Goeker M."/>
        </authorList>
    </citation>
    <scope>NUCLEOTIDE SEQUENCE [LARGE SCALE GENOMIC DNA]</scope>
    <source>
        <strain evidence="14 15">DSM 19377</strain>
    </source>
</reference>
<evidence type="ECO:0000256" key="4">
    <source>
        <dbReference type="ARBA" id="ARBA00022679"/>
    </source>
</evidence>
<comment type="similarity">
    <text evidence="1">Belongs to the carbohydrate kinase pfkB family.</text>
</comment>
<feature type="binding site" evidence="12">
    <location>
        <begin position="42"/>
        <end position="46"/>
    </location>
    <ligand>
        <name>substrate</name>
    </ligand>
</feature>
<keyword evidence="7 12" id="KW-0418">Kinase</keyword>
<feature type="binding site" evidence="12">
    <location>
        <position position="237"/>
    </location>
    <ligand>
        <name>K(+)</name>
        <dbReference type="ChEBI" id="CHEBI:29103"/>
    </ligand>
</feature>
<evidence type="ECO:0000259" key="13">
    <source>
        <dbReference type="Pfam" id="PF00294"/>
    </source>
</evidence>
<dbReference type="Proteomes" id="UP000295416">
    <property type="component" value="Unassembled WGS sequence"/>
</dbReference>
<dbReference type="SUPFAM" id="SSF53613">
    <property type="entry name" value="Ribokinase-like"/>
    <property type="match status" value="1"/>
</dbReference>
<feature type="binding site" evidence="12">
    <location>
        <position position="142"/>
    </location>
    <ligand>
        <name>substrate</name>
    </ligand>
</feature>
<comment type="catalytic activity">
    <reaction evidence="12">
        <text>D-ribose + ATP = D-ribose 5-phosphate + ADP + H(+)</text>
        <dbReference type="Rhea" id="RHEA:13697"/>
        <dbReference type="ChEBI" id="CHEBI:15378"/>
        <dbReference type="ChEBI" id="CHEBI:30616"/>
        <dbReference type="ChEBI" id="CHEBI:47013"/>
        <dbReference type="ChEBI" id="CHEBI:78346"/>
        <dbReference type="ChEBI" id="CHEBI:456216"/>
        <dbReference type="EC" id="2.7.1.15"/>
    </reaction>
</comment>
<feature type="binding site" evidence="12">
    <location>
        <position position="278"/>
    </location>
    <ligand>
        <name>K(+)</name>
        <dbReference type="ChEBI" id="CHEBI:29103"/>
    </ligand>
</feature>
<evidence type="ECO:0000256" key="10">
    <source>
        <dbReference type="ARBA" id="ARBA00022958"/>
    </source>
</evidence>
<keyword evidence="10 12" id="KW-0630">Potassium</keyword>
<feature type="binding site" evidence="12">
    <location>
        <position position="186"/>
    </location>
    <ligand>
        <name>ATP</name>
        <dbReference type="ChEBI" id="CHEBI:30616"/>
    </ligand>
</feature>
<organism evidence="14 15">
    <name type="scientific">Scopulibacillus darangshiensis</name>
    <dbReference type="NCBI Taxonomy" id="442528"/>
    <lineage>
        <taxon>Bacteria</taxon>
        <taxon>Bacillati</taxon>
        <taxon>Bacillota</taxon>
        <taxon>Bacilli</taxon>
        <taxon>Bacillales</taxon>
        <taxon>Sporolactobacillaceae</taxon>
        <taxon>Scopulibacillus</taxon>
    </lineage>
</organism>
<feature type="binding site" evidence="12">
    <location>
        <position position="267"/>
    </location>
    <ligand>
        <name>ATP</name>
        <dbReference type="ChEBI" id="CHEBI:30616"/>
    </ligand>
</feature>
<evidence type="ECO:0000256" key="1">
    <source>
        <dbReference type="ARBA" id="ARBA00005380"/>
    </source>
</evidence>
<proteinExistence type="inferred from homology"/>
<dbReference type="InterPro" id="IPR011611">
    <property type="entry name" value="PfkB_dom"/>
</dbReference>
<dbReference type="GO" id="GO:0005829">
    <property type="term" value="C:cytosol"/>
    <property type="evidence" value="ECO:0007669"/>
    <property type="project" value="TreeGrafter"/>
</dbReference>
<gene>
    <name evidence="12" type="primary">rbsK</name>
    <name evidence="14" type="ORF">EV207_12272</name>
</gene>
<comment type="caution">
    <text evidence="14">The sequence shown here is derived from an EMBL/GenBank/DDBJ whole genome shotgun (WGS) entry which is preliminary data.</text>
</comment>
<comment type="subcellular location">
    <subcellularLocation>
        <location evidence="12">Cytoplasm</location>
    </subcellularLocation>
</comment>
<dbReference type="InterPro" id="IPR002139">
    <property type="entry name" value="Ribo/fructo_kinase"/>
</dbReference>
<feature type="domain" description="Carbohydrate kinase PfkB" evidence="13">
    <location>
        <begin position="7"/>
        <end position="285"/>
    </location>
</feature>
<dbReference type="GO" id="GO:0005524">
    <property type="term" value="F:ATP binding"/>
    <property type="evidence" value="ECO:0007669"/>
    <property type="project" value="UniProtKB-UniRule"/>
</dbReference>
<feature type="binding site" evidence="12">
    <location>
        <begin position="242"/>
        <end position="243"/>
    </location>
    <ligand>
        <name>ATP</name>
        <dbReference type="ChEBI" id="CHEBI:30616"/>
    </ligand>
</feature>
<evidence type="ECO:0000256" key="5">
    <source>
        <dbReference type="ARBA" id="ARBA00022723"/>
    </source>
</evidence>
<dbReference type="EC" id="2.7.1.15" evidence="2 12"/>
<feature type="binding site" evidence="12">
    <location>
        <position position="243"/>
    </location>
    <ligand>
        <name>substrate</name>
    </ligand>
</feature>
<dbReference type="PROSITE" id="PS00584">
    <property type="entry name" value="PFKB_KINASES_2"/>
    <property type="match status" value="1"/>
</dbReference>
<evidence type="ECO:0000256" key="9">
    <source>
        <dbReference type="ARBA" id="ARBA00022842"/>
    </source>
</evidence>
<dbReference type="EMBL" id="SLXK01000022">
    <property type="protein sequence ID" value="TCP24969.1"/>
    <property type="molecule type" value="Genomic_DNA"/>
</dbReference>
<dbReference type="PANTHER" id="PTHR10584">
    <property type="entry name" value="SUGAR KINASE"/>
    <property type="match status" value="1"/>
</dbReference>
<evidence type="ECO:0000256" key="3">
    <source>
        <dbReference type="ARBA" id="ARBA00016943"/>
    </source>
</evidence>
<dbReference type="InterPro" id="IPR002173">
    <property type="entry name" value="Carboh/pur_kinase_PfkB_CS"/>
</dbReference>
<dbReference type="GO" id="GO:0004747">
    <property type="term" value="F:ribokinase activity"/>
    <property type="evidence" value="ECO:0007669"/>
    <property type="project" value="UniProtKB-UniRule"/>
</dbReference>
<keyword evidence="6 12" id="KW-0547">Nucleotide-binding</keyword>
<dbReference type="InterPro" id="IPR011877">
    <property type="entry name" value="Ribokinase"/>
</dbReference>
<dbReference type="NCBIfam" id="TIGR02152">
    <property type="entry name" value="D_ribokin_bact"/>
    <property type="match status" value="1"/>
</dbReference>
<dbReference type="PANTHER" id="PTHR10584:SF166">
    <property type="entry name" value="RIBOKINASE"/>
    <property type="match status" value="1"/>
</dbReference>
<keyword evidence="15" id="KW-1185">Reference proteome</keyword>
<evidence type="ECO:0000256" key="12">
    <source>
        <dbReference type="HAMAP-Rule" id="MF_01987"/>
    </source>
</evidence>
<name>A0A4R2NSN2_9BACL</name>
<feature type="binding site" evidence="12">
    <location>
        <position position="239"/>
    </location>
    <ligand>
        <name>K(+)</name>
        <dbReference type="ChEBI" id="CHEBI:29103"/>
    </ligand>
</feature>
<accession>A0A4R2NSN2</accession>
<comment type="cofactor">
    <cofactor evidence="12">
        <name>Mg(2+)</name>
        <dbReference type="ChEBI" id="CHEBI:18420"/>
    </cofactor>
    <text evidence="12">Requires a divalent cation, most likely magnesium in vivo, as an electrophilic catalyst to aid phosphoryl group transfer. It is the chelate of the metal and the nucleotide that is the actual substrate.</text>
</comment>
<evidence type="ECO:0000256" key="11">
    <source>
        <dbReference type="ARBA" id="ARBA00023277"/>
    </source>
</evidence>
<comment type="activity regulation">
    <text evidence="12">Activated by a monovalent cation that binds near, but not in, the active site. The most likely occupant of the site in vivo is potassium. Ion binding induces a conformational change that may alter substrate affinity.</text>
</comment>
<comment type="similarity">
    <text evidence="12">Belongs to the carbohydrate kinase PfkB family. Ribokinase subfamily.</text>
</comment>
<comment type="subunit">
    <text evidence="12">Homodimer.</text>
</comment>
<keyword evidence="12" id="KW-0963">Cytoplasm</keyword>
<feature type="binding site" evidence="12">
    <location>
        <position position="276"/>
    </location>
    <ligand>
        <name>K(+)</name>
        <dbReference type="ChEBI" id="CHEBI:29103"/>
    </ligand>
</feature>
<keyword evidence="11 12" id="KW-0119">Carbohydrate metabolism</keyword>
<feature type="binding site" evidence="12">
    <location>
        <begin position="14"/>
        <end position="16"/>
    </location>
    <ligand>
        <name>substrate</name>
    </ligand>
</feature>
<evidence type="ECO:0000256" key="8">
    <source>
        <dbReference type="ARBA" id="ARBA00022840"/>
    </source>
</evidence>
<dbReference type="GO" id="GO:0046872">
    <property type="term" value="F:metal ion binding"/>
    <property type="evidence" value="ECO:0007669"/>
    <property type="project" value="UniProtKB-KW"/>
</dbReference>
<evidence type="ECO:0000256" key="6">
    <source>
        <dbReference type="ARBA" id="ARBA00022741"/>
    </source>
</evidence>
<evidence type="ECO:0000313" key="15">
    <source>
        <dbReference type="Proteomes" id="UP000295416"/>
    </source>
</evidence>
<dbReference type="HAMAP" id="MF_01987">
    <property type="entry name" value="Ribokinase"/>
    <property type="match status" value="1"/>
</dbReference>
<dbReference type="AlphaFoldDB" id="A0A4R2NSN2"/>
<keyword evidence="5 12" id="KW-0479">Metal-binding</keyword>
<dbReference type="CDD" id="cd01174">
    <property type="entry name" value="ribokinase"/>
    <property type="match status" value="1"/>
</dbReference>
<feature type="binding site" evidence="12">
    <location>
        <position position="273"/>
    </location>
    <ligand>
        <name>K(+)</name>
        <dbReference type="ChEBI" id="CHEBI:29103"/>
    </ligand>
</feature>
<keyword evidence="9 12" id="KW-0460">Magnesium</keyword>
<keyword evidence="4 12" id="KW-0808">Transferase</keyword>
<sequence length="297" mass="30895">MMNEPVITVIGSINMDLVTESDMRPKAGETLLGSHFSMIPGGKGANQAVAAARLGAKVNMIGCVGDDLFGEQLTANLKKEGIAADYVEPVTHQQTGIAAITLAEGDNSIIVVPGANHDLSADHISKFEALIAESDVVLLQLEIPLEAVVKAAELAKKHRVKVVLNPAPIQGLPDQLINSADLITPNEHEYDQLKRDYQGDLQVLKNKLVVTKGGAGTAIFKNGKETIVPGYAISVVDTTGAGDAFNGALAVQVAKGASLEEACRSANAVGALAVTKLGAQSGMPTADEVEAFLKKGV</sequence>
<dbReference type="Pfam" id="PF00294">
    <property type="entry name" value="PfkB"/>
    <property type="match status" value="1"/>
</dbReference>